<dbReference type="EMBL" id="BMAU01021400">
    <property type="protein sequence ID" value="GFY31680.1"/>
    <property type="molecule type" value="Genomic_DNA"/>
</dbReference>
<organism evidence="2 3">
    <name type="scientific">Trichonephila clavipes</name>
    <name type="common">Golden silk orbweaver</name>
    <name type="synonym">Nephila clavipes</name>
    <dbReference type="NCBI Taxonomy" id="2585209"/>
    <lineage>
        <taxon>Eukaryota</taxon>
        <taxon>Metazoa</taxon>
        <taxon>Ecdysozoa</taxon>
        <taxon>Arthropoda</taxon>
        <taxon>Chelicerata</taxon>
        <taxon>Arachnida</taxon>
        <taxon>Araneae</taxon>
        <taxon>Araneomorphae</taxon>
        <taxon>Entelegynae</taxon>
        <taxon>Araneoidea</taxon>
        <taxon>Nephilidae</taxon>
        <taxon>Trichonephila</taxon>
    </lineage>
</organism>
<reference evidence="2" key="1">
    <citation type="submission" date="2020-08" db="EMBL/GenBank/DDBJ databases">
        <title>Multicomponent nature underlies the extraordinary mechanical properties of spider dragline silk.</title>
        <authorList>
            <person name="Kono N."/>
            <person name="Nakamura H."/>
            <person name="Mori M."/>
            <person name="Yoshida Y."/>
            <person name="Ohtoshi R."/>
            <person name="Malay A.D."/>
            <person name="Moran D.A.P."/>
            <person name="Tomita M."/>
            <person name="Numata K."/>
            <person name="Arakawa K."/>
        </authorList>
    </citation>
    <scope>NUCLEOTIDE SEQUENCE</scope>
</reference>
<protein>
    <submittedName>
        <fullName evidence="2">Uncharacterized protein</fullName>
    </submittedName>
</protein>
<accession>A0A8X7BHP6</accession>
<evidence type="ECO:0000313" key="3">
    <source>
        <dbReference type="Proteomes" id="UP000887159"/>
    </source>
</evidence>
<comment type="caution">
    <text evidence="2">The sequence shown here is derived from an EMBL/GenBank/DDBJ whole genome shotgun (WGS) entry which is preliminary data.</text>
</comment>
<sequence>MEQSNKNITKRRYITKRKPKKTEKQILMMPDLDDQQFPEKDTVQPEDISNTPTVKCLENVGFELEKYVDVDKQIQQQLRKDTEYKHVIAVVKYLALRDLEFRGSEEAFVSPPNEFSETNGPLLDNCRGQSFDNTANMSGRYVAGKLRN</sequence>
<evidence type="ECO:0000256" key="1">
    <source>
        <dbReference type="SAM" id="MobiDB-lite"/>
    </source>
</evidence>
<feature type="region of interest" description="Disordered" evidence="1">
    <location>
        <begin position="18"/>
        <end position="50"/>
    </location>
</feature>
<dbReference type="AlphaFoldDB" id="A0A8X7BHP6"/>
<name>A0A8X7BHP6_TRICX</name>
<gene>
    <name evidence="2" type="ORF">TNCV_4199911</name>
</gene>
<keyword evidence="3" id="KW-1185">Reference proteome</keyword>
<dbReference type="Proteomes" id="UP000887159">
    <property type="component" value="Unassembled WGS sequence"/>
</dbReference>
<evidence type="ECO:0000313" key="2">
    <source>
        <dbReference type="EMBL" id="GFY31680.1"/>
    </source>
</evidence>
<proteinExistence type="predicted"/>